<comment type="caution">
    <text evidence="1">The sequence shown here is derived from an EMBL/GenBank/DDBJ whole genome shotgun (WGS) entry which is preliminary data.</text>
</comment>
<organism evidence="1 2">
    <name type="scientific">Cetraspora pellucida</name>
    <dbReference type="NCBI Taxonomy" id="1433469"/>
    <lineage>
        <taxon>Eukaryota</taxon>
        <taxon>Fungi</taxon>
        <taxon>Fungi incertae sedis</taxon>
        <taxon>Mucoromycota</taxon>
        <taxon>Glomeromycotina</taxon>
        <taxon>Glomeromycetes</taxon>
        <taxon>Diversisporales</taxon>
        <taxon>Gigasporaceae</taxon>
        <taxon>Cetraspora</taxon>
    </lineage>
</organism>
<evidence type="ECO:0000313" key="1">
    <source>
        <dbReference type="EMBL" id="CAG8447759.1"/>
    </source>
</evidence>
<reference evidence="1" key="1">
    <citation type="submission" date="2021-06" db="EMBL/GenBank/DDBJ databases">
        <authorList>
            <person name="Kallberg Y."/>
            <person name="Tangrot J."/>
            <person name="Rosling A."/>
        </authorList>
    </citation>
    <scope>NUCLEOTIDE SEQUENCE</scope>
    <source>
        <strain evidence="1">28 12/20/2015</strain>
    </source>
</reference>
<keyword evidence="2" id="KW-1185">Reference proteome</keyword>
<gene>
    <name evidence="1" type="ORF">SPELUC_LOCUS615</name>
</gene>
<proteinExistence type="predicted"/>
<dbReference type="Proteomes" id="UP000789366">
    <property type="component" value="Unassembled WGS sequence"/>
</dbReference>
<name>A0ACA9K274_9GLOM</name>
<sequence>MTVKNKLELLNKEFTTLKQKINAKLQSQQQTITDTNTKLAESNRQLETALKENGENEKRKINKHSEDLRTDYQNDLKNIYANFLDRPHSLIPIGDITIEDIIEEINGLKEEREFQERQFTLRLVRHARSCEYCPHCQEGGPVIEEVDKKKDFDKYLERIEDPKNNQEVNYDLPENPTPLQVAKFEICQNILAYQQDNNLTDEELATKINLSIPELEEQIDLEIGKIETEIAKLRKEALNEEDPIRRGKIMELIEEQGKNLESKYRKKQELSNKFNFDPGQKVNKLIDAIKKALDKKDRSGNNGGGRGGSGMPSRNPNDDHSDVESSDYLDTDDDNVEPGAKKKKNDFDIEEKAASNNQKEQLQLLLIVGIAGVGYYFFVHLSRKREEAKKEINKLFQQNPSVSSTDLDKEI</sequence>
<accession>A0ACA9K274</accession>
<dbReference type="EMBL" id="CAJVPW010000241">
    <property type="protein sequence ID" value="CAG8447759.1"/>
    <property type="molecule type" value="Genomic_DNA"/>
</dbReference>
<evidence type="ECO:0000313" key="2">
    <source>
        <dbReference type="Proteomes" id="UP000789366"/>
    </source>
</evidence>
<protein>
    <submittedName>
        <fullName evidence="1">9241_t:CDS:1</fullName>
    </submittedName>
</protein>